<keyword evidence="1" id="KW-1133">Transmembrane helix</keyword>
<evidence type="ECO:0000313" key="3">
    <source>
        <dbReference type="Proteomes" id="UP000467322"/>
    </source>
</evidence>
<feature type="transmembrane region" description="Helical" evidence="1">
    <location>
        <begin position="27"/>
        <end position="44"/>
    </location>
</feature>
<feature type="transmembrane region" description="Helical" evidence="1">
    <location>
        <begin position="92"/>
        <end position="112"/>
    </location>
</feature>
<name>A0A845M2P9_9RHOB</name>
<dbReference type="PANTHER" id="PTHR34980:SF2">
    <property type="entry name" value="INNER MEMBRANE PROTEIN YHAH-RELATED"/>
    <property type="match status" value="1"/>
</dbReference>
<dbReference type="AlphaFoldDB" id="A0A845M2P9"/>
<evidence type="ECO:0000256" key="1">
    <source>
        <dbReference type="SAM" id="Phobius"/>
    </source>
</evidence>
<gene>
    <name evidence="2" type="ORF">GQE99_10795</name>
</gene>
<feature type="transmembrane region" description="Helical" evidence="1">
    <location>
        <begin position="56"/>
        <end position="80"/>
    </location>
</feature>
<organism evidence="2 3">
    <name type="scientific">Maritimibacter harenae</name>
    <dbReference type="NCBI Taxonomy" id="2606218"/>
    <lineage>
        <taxon>Bacteria</taxon>
        <taxon>Pseudomonadati</taxon>
        <taxon>Pseudomonadota</taxon>
        <taxon>Alphaproteobacteria</taxon>
        <taxon>Rhodobacterales</taxon>
        <taxon>Roseobacteraceae</taxon>
        <taxon>Maritimibacter</taxon>
    </lineage>
</organism>
<dbReference type="Pfam" id="PF05656">
    <property type="entry name" value="DUF805"/>
    <property type="match status" value="1"/>
</dbReference>
<dbReference type="GO" id="GO:0005886">
    <property type="term" value="C:plasma membrane"/>
    <property type="evidence" value="ECO:0007669"/>
    <property type="project" value="TreeGrafter"/>
</dbReference>
<dbReference type="InterPro" id="IPR008523">
    <property type="entry name" value="DUF805"/>
</dbReference>
<keyword evidence="1" id="KW-0812">Transmembrane</keyword>
<keyword evidence="3" id="KW-1185">Reference proteome</keyword>
<reference evidence="2 3" key="1">
    <citation type="submission" date="2019-12" db="EMBL/GenBank/DDBJ databases">
        <title>Maritimibacter sp. nov. sp. isolated from sea sand.</title>
        <authorList>
            <person name="Kim J."/>
            <person name="Jeong S.E."/>
            <person name="Jung H.S."/>
            <person name="Jeon C.O."/>
        </authorList>
    </citation>
    <scope>NUCLEOTIDE SEQUENCE [LARGE SCALE GENOMIC DNA]</scope>
    <source>
        <strain evidence="2 3">DP07</strain>
    </source>
</reference>
<evidence type="ECO:0000313" key="2">
    <source>
        <dbReference type="EMBL" id="MZR13502.1"/>
    </source>
</evidence>
<keyword evidence="1" id="KW-0472">Membrane</keyword>
<sequence>MTARGPVAAVRAGFANYATFSGRSARAPTLWFMLVFSLGNYVLVNATRPVAGDGGALALLVGGLSWLFFLSTVTPMAAFVARRLHDTGRSGLWAVLPVGAVVAISVFERLWVTRGYGPMIPIFAVSAPIMLWFAVWLLAPGSPGANRFGPPPA</sequence>
<accession>A0A845M2P9</accession>
<dbReference type="EMBL" id="WTUX01000012">
    <property type="protein sequence ID" value="MZR13502.1"/>
    <property type="molecule type" value="Genomic_DNA"/>
</dbReference>
<dbReference type="Proteomes" id="UP000467322">
    <property type="component" value="Unassembled WGS sequence"/>
</dbReference>
<comment type="caution">
    <text evidence="2">The sequence shown here is derived from an EMBL/GenBank/DDBJ whole genome shotgun (WGS) entry which is preliminary data.</text>
</comment>
<protein>
    <submittedName>
        <fullName evidence="2">DUF805 domain-containing protein</fullName>
    </submittedName>
</protein>
<feature type="transmembrane region" description="Helical" evidence="1">
    <location>
        <begin position="118"/>
        <end position="139"/>
    </location>
</feature>
<dbReference type="RefSeq" id="WP_161351618.1">
    <property type="nucleotide sequence ID" value="NZ_WTUX01000012.1"/>
</dbReference>
<proteinExistence type="predicted"/>
<dbReference type="PANTHER" id="PTHR34980">
    <property type="entry name" value="INNER MEMBRANE PROTEIN-RELATED-RELATED"/>
    <property type="match status" value="1"/>
</dbReference>